<dbReference type="InterPro" id="IPR036259">
    <property type="entry name" value="MFS_trans_sf"/>
</dbReference>
<evidence type="ECO:0000256" key="4">
    <source>
        <dbReference type="ARBA" id="ARBA00023136"/>
    </source>
</evidence>
<dbReference type="GO" id="GO:0022857">
    <property type="term" value="F:transmembrane transporter activity"/>
    <property type="evidence" value="ECO:0007669"/>
    <property type="project" value="InterPro"/>
</dbReference>
<gene>
    <name evidence="6" type="ORF">B0J13DRAFT_531236</name>
</gene>
<name>A0A9P9ILM9_9HYPO</name>
<organism evidence="6 7">
    <name type="scientific">Dactylonectria estremocensis</name>
    <dbReference type="NCBI Taxonomy" id="1079267"/>
    <lineage>
        <taxon>Eukaryota</taxon>
        <taxon>Fungi</taxon>
        <taxon>Dikarya</taxon>
        <taxon>Ascomycota</taxon>
        <taxon>Pezizomycotina</taxon>
        <taxon>Sordariomycetes</taxon>
        <taxon>Hypocreomycetidae</taxon>
        <taxon>Hypocreales</taxon>
        <taxon>Nectriaceae</taxon>
        <taxon>Dactylonectria</taxon>
    </lineage>
</organism>
<dbReference type="OrthoDB" id="433512at2759"/>
<dbReference type="EMBL" id="JAGMUU010000024">
    <property type="protein sequence ID" value="KAH7124966.1"/>
    <property type="molecule type" value="Genomic_DNA"/>
</dbReference>
<evidence type="ECO:0000313" key="7">
    <source>
        <dbReference type="Proteomes" id="UP000717696"/>
    </source>
</evidence>
<accession>A0A9P9ILM9</accession>
<feature type="transmembrane region" description="Helical" evidence="5">
    <location>
        <begin position="36"/>
        <end position="58"/>
    </location>
</feature>
<keyword evidence="4 5" id="KW-0472">Membrane</keyword>
<dbReference type="GO" id="GO:0016020">
    <property type="term" value="C:membrane"/>
    <property type="evidence" value="ECO:0007669"/>
    <property type="project" value="UniProtKB-SubCell"/>
</dbReference>
<protein>
    <submittedName>
        <fullName evidence="6">Uncharacterized protein</fullName>
    </submittedName>
</protein>
<dbReference type="Pfam" id="PF00083">
    <property type="entry name" value="Sugar_tr"/>
    <property type="match status" value="1"/>
</dbReference>
<evidence type="ECO:0000256" key="2">
    <source>
        <dbReference type="ARBA" id="ARBA00022692"/>
    </source>
</evidence>
<keyword evidence="3 5" id="KW-1133">Transmembrane helix</keyword>
<comment type="caution">
    <text evidence="6">The sequence shown here is derived from an EMBL/GenBank/DDBJ whole genome shotgun (WGS) entry which is preliminary data.</text>
</comment>
<dbReference type="Proteomes" id="UP000717696">
    <property type="component" value="Unassembled WGS sequence"/>
</dbReference>
<evidence type="ECO:0000313" key="6">
    <source>
        <dbReference type="EMBL" id="KAH7124966.1"/>
    </source>
</evidence>
<dbReference type="Gene3D" id="1.20.1250.20">
    <property type="entry name" value="MFS general substrate transporter like domains"/>
    <property type="match status" value="1"/>
</dbReference>
<keyword evidence="2 5" id="KW-0812">Transmembrane</keyword>
<proteinExistence type="predicted"/>
<dbReference type="InterPro" id="IPR005828">
    <property type="entry name" value="MFS_sugar_transport-like"/>
</dbReference>
<evidence type="ECO:0000256" key="1">
    <source>
        <dbReference type="ARBA" id="ARBA00004370"/>
    </source>
</evidence>
<evidence type="ECO:0000256" key="5">
    <source>
        <dbReference type="SAM" id="Phobius"/>
    </source>
</evidence>
<keyword evidence="7" id="KW-1185">Reference proteome</keyword>
<dbReference type="AlphaFoldDB" id="A0A9P9ILM9"/>
<evidence type="ECO:0000256" key="3">
    <source>
        <dbReference type="ARBA" id="ARBA00022989"/>
    </source>
</evidence>
<reference evidence="6" key="1">
    <citation type="journal article" date="2021" name="Nat. Commun.">
        <title>Genetic determinants of endophytism in the Arabidopsis root mycobiome.</title>
        <authorList>
            <person name="Mesny F."/>
            <person name="Miyauchi S."/>
            <person name="Thiergart T."/>
            <person name="Pickel B."/>
            <person name="Atanasova L."/>
            <person name="Karlsson M."/>
            <person name="Huettel B."/>
            <person name="Barry K.W."/>
            <person name="Haridas S."/>
            <person name="Chen C."/>
            <person name="Bauer D."/>
            <person name="Andreopoulos W."/>
            <person name="Pangilinan J."/>
            <person name="LaButti K."/>
            <person name="Riley R."/>
            <person name="Lipzen A."/>
            <person name="Clum A."/>
            <person name="Drula E."/>
            <person name="Henrissat B."/>
            <person name="Kohler A."/>
            <person name="Grigoriev I.V."/>
            <person name="Martin F.M."/>
            <person name="Hacquard S."/>
        </authorList>
    </citation>
    <scope>NUCLEOTIDE SEQUENCE</scope>
    <source>
        <strain evidence="6">MPI-CAGE-AT-0021</strain>
    </source>
</reference>
<sequence length="140" mass="16002">MLPSSSAANSSHSLQATRCGLDTKYEHECRRSIDDVWRIVIGVGAVPALLAIFFRFMLPDSGLYNLEVRRKPELIMRNVARVNGSSGPQMDARSIPLDPVPIEPEPDVPIQFSRADMYRYFIKERNWLYLLGNPSTWFIF</sequence>
<comment type="subcellular location">
    <subcellularLocation>
        <location evidence="1">Membrane</location>
    </subcellularLocation>
</comment>